<sequence>MKLLPTKWNLRTATGQSATVKGEIDVNFGMGSQAIQHRCLVADIEDKIILGMDVMSRYGLQVDLKHGVVKINNEELVLHQREDIHARVVVAENTILGERSETLLEACMDKDLPKGNVTMLEPMNDDRDVGRGIVVAKSLIQCQKTMPVRVMNLNYYPVTLQKGTVLGWCCPISAIVHKIEAEKDPPSSPLTKKLLNVIDTACKGLKGDEQRQVKDLINR</sequence>
<organism evidence="1 2">
    <name type="scientific">Popillia japonica</name>
    <name type="common">Japanese beetle</name>
    <dbReference type="NCBI Taxonomy" id="7064"/>
    <lineage>
        <taxon>Eukaryota</taxon>
        <taxon>Metazoa</taxon>
        <taxon>Ecdysozoa</taxon>
        <taxon>Arthropoda</taxon>
        <taxon>Hexapoda</taxon>
        <taxon>Insecta</taxon>
        <taxon>Pterygota</taxon>
        <taxon>Neoptera</taxon>
        <taxon>Endopterygota</taxon>
        <taxon>Coleoptera</taxon>
        <taxon>Polyphaga</taxon>
        <taxon>Scarabaeiformia</taxon>
        <taxon>Scarabaeidae</taxon>
        <taxon>Rutelinae</taxon>
        <taxon>Popillia</taxon>
    </lineage>
</organism>
<proteinExistence type="predicted"/>
<dbReference type="Gene3D" id="2.40.70.10">
    <property type="entry name" value="Acid Proteases"/>
    <property type="match status" value="1"/>
</dbReference>
<name>A0AAW1HS58_POPJA</name>
<gene>
    <name evidence="1" type="ORF">QE152_g40193</name>
</gene>
<dbReference type="EMBL" id="JASPKY010001061">
    <property type="protein sequence ID" value="KAK9679222.1"/>
    <property type="molecule type" value="Genomic_DNA"/>
</dbReference>
<comment type="caution">
    <text evidence="1">The sequence shown here is derived from an EMBL/GenBank/DDBJ whole genome shotgun (WGS) entry which is preliminary data.</text>
</comment>
<reference evidence="1 2" key="1">
    <citation type="journal article" date="2024" name="BMC Genomics">
        <title>De novo assembly and annotation of Popillia japonica's genome with initial clues to its potential as an invasive pest.</title>
        <authorList>
            <person name="Cucini C."/>
            <person name="Boschi S."/>
            <person name="Funari R."/>
            <person name="Cardaioli E."/>
            <person name="Iannotti N."/>
            <person name="Marturano G."/>
            <person name="Paoli F."/>
            <person name="Bruttini M."/>
            <person name="Carapelli A."/>
            <person name="Frati F."/>
            <person name="Nardi F."/>
        </authorList>
    </citation>
    <scope>NUCLEOTIDE SEQUENCE [LARGE SCALE GENOMIC DNA]</scope>
    <source>
        <strain evidence="1">DMR45628</strain>
    </source>
</reference>
<keyword evidence="2" id="KW-1185">Reference proteome</keyword>
<evidence type="ECO:0000313" key="1">
    <source>
        <dbReference type="EMBL" id="KAK9679222.1"/>
    </source>
</evidence>
<evidence type="ECO:0000313" key="2">
    <source>
        <dbReference type="Proteomes" id="UP001458880"/>
    </source>
</evidence>
<protein>
    <submittedName>
        <fullName evidence="1">Uncharacterized protein</fullName>
    </submittedName>
</protein>
<dbReference type="AlphaFoldDB" id="A0AAW1HS58"/>
<dbReference type="InterPro" id="IPR021109">
    <property type="entry name" value="Peptidase_aspartic_dom_sf"/>
</dbReference>
<accession>A0AAW1HS58</accession>
<dbReference type="Proteomes" id="UP001458880">
    <property type="component" value="Unassembled WGS sequence"/>
</dbReference>